<evidence type="ECO:0000256" key="8">
    <source>
        <dbReference type="ARBA" id="ARBA00022801"/>
    </source>
</evidence>
<dbReference type="GO" id="GO:0046872">
    <property type="term" value="F:metal ion binding"/>
    <property type="evidence" value="ECO:0007669"/>
    <property type="project" value="UniProtKB-KW"/>
</dbReference>
<evidence type="ECO:0000256" key="6">
    <source>
        <dbReference type="ARBA" id="ARBA00022692"/>
    </source>
</evidence>
<name>A0A0L9Y619_CLOBO</name>
<dbReference type="GO" id="GO:0005886">
    <property type="term" value="C:plasma membrane"/>
    <property type="evidence" value="ECO:0007669"/>
    <property type="project" value="UniProtKB-SubCell"/>
</dbReference>
<feature type="transmembrane region" description="Helical" evidence="13">
    <location>
        <begin position="50"/>
        <end position="66"/>
    </location>
</feature>
<keyword evidence="11" id="KW-0482">Metalloprotease</keyword>
<keyword evidence="4" id="KW-1003">Cell membrane</keyword>
<evidence type="ECO:0000256" key="9">
    <source>
        <dbReference type="ARBA" id="ARBA00022833"/>
    </source>
</evidence>
<keyword evidence="12 13" id="KW-0472">Membrane</keyword>
<protein>
    <submittedName>
        <fullName evidence="15">Site-2 protease family protein</fullName>
    </submittedName>
</protein>
<dbReference type="Pfam" id="PF02163">
    <property type="entry name" value="Peptidase_M50"/>
    <property type="match status" value="1"/>
</dbReference>
<dbReference type="EMBL" id="SWVK01000021">
    <property type="protein sequence ID" value="NFN36242.1"/>
    <property type="molecule type" value="Genomic_DNA"/>
</dbReference>
<evidence type="ECO:0000313" key="18">
    <source>
        <dbReference type="Proteomes" id="UP000476820"/>
    </source>
</evidence>
<dbReference type="PANTHER" id="PTHR35864">
    <property type="entry name" value="ZINC METALLOPROTEASE MJ0611-RELATED"/>
    <property type="match status" value="1"/>
</dbReference>
<evidence type="ECO:0000256" key="5">
    <source>
        <dbReference type="ARBA" id="ARBA00022670"/>
    </source>
</evidence>
<dbReference type="InterPro" id="IPR008915">
    <property type="entry name" value="Peptidase_M50"/>
</dbReference>
<evidence type="ECO:0000313" key="17">
    <source>
        <dbReference type="Proteomes" id="UP000473681"/>
    </source>
</evidence>
<evidence type="ECO:0000313" key="16">
    <source>
        <dbReference type="EMBL" id="NFN36242.1"/>
    </source>
</evidence>
<feature type="transmembrane region" description="Helical" evidence="13">
    <location>
        <begin position="87"/>
        <end position="114"/>
    </location>
</feature>
<feature type="transmembrane region" description="Helical" evidence="13">
    <location>
        <begin position="120"/>
        <end position="145"/>
    </location>
</feature>
<gene>
    <name evidence="15" type="ORF">FC774_14455</name>
    <name evidence="16" type="ORF">FDB51_14185</name>
</gene>
<keyword evidence="9" id="KW-0862">Zinc</keyword>
<evidence type="ECO:0000256" key="10">
    <source>
        <dbReference type="ARBA" id="ARBA00022989"/>
    </source>
</evidence>
<keyword evidence="5 15" id="KW-0645">Protease</keyword>
<evidence type="ECO:0000256" key="12">
    <source>
        <dbReference type="ARBA" id="ARBA00023136"/>
    </source>
</evidence>
<evidence type="ECO:0000256" key="13">
    <source>
        <dbReference type="SAM" id="Phobius"/>
    </source>
</evidence>
<reference evidence="17 18" key="1">
    <citation type="submission" date="2019-04" db="EMBL/GenBank/DDBJ databases">
        <title>Genome sequencing of Clostridium botulinum Groups I-IV and Clostridium butyricum.</title>
        <authorList>
            <person name="Brunt J."/>
            <person name="Van Vliet A.H.M."/>
            <person name="Stringer S.C."/>
            <person name="Carter A.T."/>
            <person name="Peck M.W."/>
        </authorList>
    </citation>
    <scope>NUCLEOTIDE SEQUENCE [LARGE SCALE GENOMIC DNA]</scope>
    <source>
        <strain evidence="15 18">1605</strain>
        <strain evidence="16 17">CB-K-33E</strain>
    </source>
</reference>
<dbReference type="CDD" id="cd06158">
    <property type="entry name" value="S2P-M50_like_1"/>
    <property type="match status" value="1"/>
</dbReference>
<evidence type="ECO:0000256" key="1">
    <source>
        <dbReference type="ARBA" id="ARBA00001947"/>
    </source>
</evidence>
<sequence length="212" mass="24015">MDKILNIFLTIPAILIAFTFHEYAHAKVADMLGDNTPKFEGRLTLNPIAHIDPMGFLMILLFRFGWTKPVRTNQSAYKNYYKDDLKVSIAGICANLVVAIVFSILFGIFVRFAFNVLPESYYSVISLMISNIIAINISFAVFNLLPIPGLDGFKILEDLMPKKFNNIGEQLYKYQMLILLGIIFFGGFIISVPVNFLYDKAIKLASIVFTMF</sequence>
<dbReference type="GO" id="GO:0006508">
    <property type="term" value="P:proteolysis"/>
    <property type="evidence" value="ECO:0007669"/>
    <property type="project" value="UniProtKB-KW"/>
</dbReference>
<evidence type="ECO:0000256" key="3">
    <source>
        <dbReference type="ARBA" id="ARBA00007931"/>
    </source>
</evidence>
<dbReference type="EMBL" id="SWOV01000048">
    <property type="protein sequence ID" value="NFF89052.1"/>
    <property type="molecule type" value="Genomic_DNA"/>
</dbReference>
<dbReference type="InterPro" id="IPR052348">
    <property type="entry name" value="Metallopeptidase_M50B"/>
</dbReference>
<evidence type="ECO:0000313" key="15">
    <source>
        <dbReference type="EMBL" id="NFF89052.1"/>
    </source>
</evidence>
<dbReference type="OrthoDB" id="9800627at2"/>
<evidence type="ECO:0000256" key="4">
    <source>
        <dbReference type="ARBA" id="ARBA00022475"/>
    </source>
</evidence>
<keyword evidence="8" id="KW-0378">Hydrolase</keyword>
<comment type="caution">
    <text evidence="15">The sequence shown here is derived from an EMBL/GenBank/DDBJ whole genome shotgun (WGS) entry which is preliminary data.</text>
</comment>
<dbReference type="InterPro" id="IPR044537">
    <property type="entry name" value="Rip2-like"/>
</dbReference>
<dbReference type="Proteomes" id="UP000476820">
    <property type="component" value="Unassembled WGS sequence"/>
</dbReference>
<organism evidence="15 18">
    <name type="scientific">Clostridium botulinum</name>
    <dbReference type="NCBI Taxonomy" id="1491"/>
    <lineage>
        <taxon>Bacteria</taxon>
        <taxon>Bacillati</taxon>
        <taxon>Bacillota</taxon>
        <taxon>Clostridia</taxon>
        <taxon>Eubacteriales</taxon>
        <taxon>Clostridiaceae</taxon>
        <taxon>Clostridium</taxon>
    </lineage>
</organism>
<feature type="domain" description="Peptidase M50" evidence="14">
    <location>
        <begin position="129"/>
        <end position="171"/>
    </location>
</feature>
<dbReference type="AlphaFoldDB" id="A0A0L9Y619"/>
<dbReference type="GO" id="GO:0008237">
    <property type="term" value="F:metallopeptidase activity"/>
    <property type="evidence" value="ECO:0007669"/>
    <property type="project" value="UniProtKB-KW"/>
</dbReference>
<dbReference type="Proteomes" id="UP000473681">
    <property type="component" value="Unassembled WGS sequence"/>
</dbReference>
<evidence type="ECO:0000256" key="11">
    <source>
        <dbReference type="ARBA" id="ARBA00023049"/>
    </source>
</evidence>
<evidence type="ECO:0000256" key="7">
    <source>
        <dbReference type="ARBA" id="ARBA00022723"/>
    </source>
</evidence>
<proteinExistence type="inferred from homology"/>
<dbReference type="RefSeq" id="WP_053342740.1">
    <property type="nucleotide sequence ID" value="NZ_LFPA01000005.1"/>
</dbReference>
<comment type="similarity">
    <text evidence="3">Belongs to the peptidase M50B family.</text>
</comment>
<feature type="transmembrane region" description="Helical" evidence="13">
    <location>
        <begin position="177"/>
        <end position="198"/>
    </location>
</feature>
<evidence type="ECO:0000256" key="2">
    <source>
        <dbReference type="ARBA" id="ARBA00004651"/>
    </source>
</evidence>
<keyword evidence="7" id="KW-0479">Metal-binding</keyword>
<keyword evidence="10 13" id="KW-1133">Transmembrane helix</keyword>
<keyword evidence="6 13" id="KW-0812">Transmembrane</keyword>
<accession>A0A0L9Y619</accession>
<comment type="cofactor">
    <cofactor evidence="1">
        <name>Zn(2+)</name>
        <dbReference type="ChEBI" id="CHEBI:29105"/>
    </cofactor>
</comment>
<dbReference type="PANTHER" id="PTHR35864:SF1">
    <property type="entry name" value="ZINC METALLOPROTEASE YWHC-RELATED"/>
    <property type="match status" value="1"/>
</dbReference>
<comment type="subcellular location">
    <subcellularLocation>
        <location evidence="2">Cell membrane</location>
        <topology evidence="2">Multi-pass membrane protein</topology>
    </subcellularLocation>
</comment>
<evidence type="ECO:0000259" key="14">
    <source>
        <dbReference type="Pfam" id="PF02163"/>
    </source>
</evidence>